<dbReference type="Gene3D" id="3.30.2020.40">
    <property type="entry name" value="Uncharacterised protein PF10387, DUF2442"/>
    <property type="match status" value="1"/>
</dbReference>
<name>A0A286FZ98_9BACT</name>
<protein>
    <recommendedName>
        <fullName evidence="3">DUF2442 domain-containing protein</fullName>
    </recommendedName>
</protein>
<evidence type="ECO:0000313" key="1">
    <source>
        <dbReference type="EMBL" id="SOD88591.1"/>
    </source>
</evidence>
<accession>A0A286FZ98</accession>
<dbReference type="Proteomes" id="UP000219452">
    <property type="component" value="Unassembled WGS sequence"/>
</dbReference>
<organism evidence="1 2">
    <name type="scientific">Spirosoma fluviale</name>
    <dbReference type="NCBI Taxonomy" id="1597977"/>
    <lineage>
        <taxon>Bacteria</taxon>
        <taxon>Pseudomonadati</taxon>
        <taxon>Bacteroidota</taxon>
        <taxon>Cytophagia</taxon>
        <taxon>Cytophagales</taxon>
        <taxon>Cytophagaceae</taxon>
        <taxon>Spirosoma</taxon>
    </lineage>
</organism>
<evidence type="ECO:0000313" key="2">
    <source>
        <dbReference type="Proteomes" id="UP000219452"/>
    </source>
</evidence>
<sequence length="103" mass="11777">MRTASNPTTKRLLAKLPTNPALRIDPHQLPDLSTVEVSGMTVVCGFEDGRMISFPLSWSRKLTEATAEQRQAFEFNAHFIFWDDIDEIIGVRNILFGNQLKWE</sequence>
<proteinExistence type="predicted"/>
<dbReference type="EMBL" id="OCNH01000002">
    <property type="protein sequence ID" value="SOD88591.1"/>
    <property type="molecule type" value="Genomic_DNA"/>
</dbReference>
<reference evidence="2" key="1">
    <citation type="submission" date="2017-09" db="EMBL/GenBank/DDBJ databases">
        <authorList>
            <person name="Varghese N."/>
            <person name="Submissions S."/>
        </authorList>
    </citation>
    <scope>NUCLEOTIDE SEQUENCE [LARGE SCALE GENOMIC DNA]</scope>
    <source>
        <strain evidence="2">DSM 29961</strain>
    </source>
</reference>
<dbReference type="RefSeq" id="WP_097126370.1">
    <property type="nucleotide sequence ID" value="NZ_OCNH01000002.1"/>
</dbReference>
<evidence type="ECO:0008006" key="3">
    <source>
        <dbReference type="Google" id="ProtNLM"/>
    </source>
</evidence>
<gene>
    <name evidence="1" type="ORF">SAMN06269250_2744</name>
</gene>
<dbReference type="AlphaFoldDB" id="A0A286FZ98"/>
<dbReference type="OrthoDB" id="9807561at2"/>
<dbReference type="Pfam" id="PF10387">
    <property type="entry name" value="DUF2442"/>
    <property type="match status" value="1"/>
</dbReference>
<keyword evidence="2" id="KW-1185">Reference proteome</keyword>
<dbReference type="InterPro" id="IPR018841">
    <property type="entry name" value="DUF2442"/>
</dbReference>